<comment type="caution">
    <text evidence="1">The sequence shown here is derived from an EMBL/GenBank/DDBJ whole genome shotgun (WGS) entry which is preliminary data.</text>
</comment>
<gene>
    <name evidence="1" type="ORF">GCM10023220_36400</name>
</gene>
<sequence>MDPIVSTAGTALVSAMEEHLAAALPPDGQHGIRSIVMKAGAQVHPRAYPAGHDRRLTDA</sequence>
<organism evidence="1 2">
    <name type="scientific">Streptomyces ziwulingensis</name>
    <dbReference type="NCBI Taxonomy" id="1045501"/>
    <lineage>
        <taxon>Bacteria</taxon>
        <taxon>Bacillati</taxon>
        <taxon>Actinomycetota</taxon>
        <taxon>Actinomycetes</taxon>
        <taxon>Kitasatosporales</taxon>
        <taxon>Streptomycetaceae</taxon>
        <taxon>Streptomyces</taxon>
    </lineage>
</organism>
<evidence type="ECO:0000313" key="2">
    <source>
        <dbReference type="Proteomes" id="UP001501265"/>
    </source>
</evidence>
<dbReference type="Proteomes" id="UP001501265">
    <property type="component" value="Unassembled WGS sequence"/>
</dbReference>
<dbReference type="EMBL" id="BAABIG010000033">
    <property type="protein sequence ID" value="GAA4803794.1"/>
    <property type="molecule type" value="Genomic_DNA"/>
</dbReference>
<evidence type="ECO:0000313" key="1">
    <source>
        <dbReference type="EMBL" id="GAA4803794.1"/>
    </source>
</evidence>
<accession>A0ABP9C6L6</accession>
<keyword evidence="2" id="KW-1185">Reference proteome</keyword>
<reference evidence="2" key="1">
    <citation type="journal article" date="2019" name="Int. J. Syst. Evol. Microbiol.">
        <title>The Global Catalogue of Microorganisms (GCM) 10K type strain sequencing project: providing services to taxonomists for standard genome sequencing and annotation.</title>
        <authorList>
            <consortium name="The Broad Institute Genomics Platform"/>
            <consortium name="The Broad Institute Genome Sequencing Center for Infectious Disease"/>
            <person name="Wu L."/>
            <person name="Ma J."/>
        </authorList>
    </citation>
    <scope>NUCLEOTIDE SEQUENCE [LARGE SCALE GENOMIC DNA]</scope>
    <source>
        <strain evidence="2">JCM 18081</strain>
    </source>
</reference>
<name>A0ABP9C6L6_9ACTN</name>
<protein>
    <submittedName>
        <fullName evidence="1">Uncharacterized protein</fullName>
    </submittedName>
</protein>
<proteinExistence type="predicted"/>